<dbReference type="Pfam" id="PF02862">
    <property type="entry name" value="DDHD"/>
    <property type="match status" value="1"/>
</dbReference>
<feature type="domain" description="DDHD" evidence="2">
    <location>
        <begin position="520"/>
        <end position="770"/>
    </location>
</feature>
<dbReference type="GO" id="GO:0004620">
    <property type="term" value="F:phospholipase activity"/>
    <property type="evidence" value="ECO:0007669"/>
    <property type="project" value="TreeGrafter"/>
</dbReference>
<dbReference type="InterPro" id="IPR055555">
    <property type="entry name" value="PA-PLA1_DUF7131"/>
</dbReference>
<dbReference type="GO" id="GO:0005737">
    <property type="term" value="C:cytoplasm"/>
    <property type="evidence" value="ECO:0007669"/>
    <property type="project" value="TreeGrafter"/>
</dbReference>
<dbReference type="Proteomes" id="UP001153678">
    <property type="component" value="Unassembled WGS sequence"/>
</dbReference>
<dbReference type="PROSITE" id="PS51043">
    <property type="entry name" value="DDHD"/>
    <property type="match status" value="1"/>
</dbReference>
<feature type="region of interest" description="Disordered" evidence="1">
    <location>
        <begin position="24"/>
        <end position="71"/>
    </location>
</feature>
<protein>
    <submittedName>
        <fullName evidence="3">14675_t:CDS:1</fullName>
    </submittedName>
</protein>
<feature type="compositionally biased region" description="Low complexity" evidence="1">
    <location>
        <begin position="34"/>
        <end position="61"/>
    </location>
</feature>
<feature type="compositionally biased region" description="Basic and acidic residues" evidence="1">
    <location>
        <begin position="706"/>
        <end position="718"/>
    </location>
</feature>
<organism evidence="3 4">
    <name type="scientific">Funneliformis geosporum</name>
    <dbReference type="NCBI Taxonomy" id="1117311"/>
    <lineage>
        <taxon>Eukaryota</taxon>
        <taxon>Fungi</taxon>
        <taxon>Fungi incertae sedis</taxon>
        <taxon>Mucoromycota</taxon>
        <taxon>Glomeromycotina</taxon>
        <taxon>Glomeromycetes</taxon>
        <taxon>Glomerales</taxon>
        <taxon>Glomeraceae</taxon>
        <taxon>Funneliformis</taxon>
    </lineage>
</organism>
<dbReference type="InterPro" id="IPR057826">
    <property type="entry name" value="WWE_C20G8.02"/>
</dbReference>
<dbReference type="EMBL" id="CAMKVN010001329">
    <property type="protein sequence ID" value="CAI2175217.1"/>
    <property type="molecule type" value="Genomic_DNA"/>
</dbReference>
<dbReference type="InterPro" id="IPR058055">
    <property type="entry name" value="PA-PLA1"/>
</dbReference>
<evidence type="ECO:0000313" key="4">
    <source>
        <dbReference type="Proteomes" id="UP001153678"/>
    </source>
</evidence>
<dbReference type="PANTHER" id="PTHR23509:SF10">
    <property type="entry name" value="LD21067P"/>
    <property type="match status" value="1"/>
</dbReference>
<dbReference type="GO" id="GO:0046872">
    <property type="term" value="F:metal ion binding"/>
    <property type="evidence" value="ECO:0007669"/>
    <property type="project" value="InterPro"/>
</dbReference>
<proteinExistence type="predicted"/>
<feature type="compositionally biased region" description="Basic and acidic residues" evidence="1">
    <location>
        <begin position="343"/>
        <end position="353"/>
    </location>
</feature>
<gene>
    <name evidence="3" type="ORF">FWILDA_LOCUS6983</name>
</gene>
<reference evidence="3" key="1">
    <citation type="submission" date="2022-08" db="EMBL/GenBank/DDBJ databases">
        <authorList>
            <person name="Kallberg Y."/>
            <person name="Tangrot J."/>
            <person name="Rosling A."/>
        </authorList>
    </citation>
    <scope>NUCLEOTIDE SEQUENCE</scope>
    <source>
        <strain evidence="3">Wild A</strain>
    </source>
</reference>
<feature type="compositionally biased region" description="Polar residues" evidence="1">
    <location>
        <begin position="693"/>
        <end position="702"/>
    </location>
</feature>
<keyword evidence="4" id="KW-1185">Reference proteome</keyword>
<evidence type="ECO:0000313" key="3">
    <source>
        <dbReference type="EMBL" id="CAI2175217.1"/>
    </source>
</evidence>
<dbReference type="Pfam" id="PF23465">
    <property type="entry name" value="DUF7131"/>
    <property type="match status" value="1"/>
</dbReference>
<sequence length="777" mass="86825">MPSPNCPELIAHWFHAIDIPLRDPNKDKNIQTGTSSSSITTTSSSSSSTNTLPNLSLSNSNKPYTSKQPTSWKAFSKRDSNALEAAFKAGTSGKKVPCNEDYLFEVDIDNREISPVFWPGATYEVVRATWFYLSDGKILPCDENLAAQIEDGYKKHQTWIPRPEIDPTEQTNNGSEQVQEKSWPLLGKYLSQYVVYTNPTTAWLLNDDMTGKLTKTFFAKLTNGVHLGGTRLIRGYNEVRKLLSKKPPDDDEKKFKAELDNLSSTSSVPREVKQEIVESEDYNNDEDDERVIDHLILVIHGIGQKLSEKMESINFVHDVNTLRKTIKSTYSTSEILQKNFSKSKSEFNSDRRNSSNSEKSINKFGNGVQVLPIQWRQEIKFGMASEDENVQRDLGMPNAEESQIQTTLDEITLEGVPTLRMLISDVLMDVLLYMTPKYRELMINTVTKEANRVYNLFIERNPKFVENGGKISIYGHSLGSVLAFDVLCHQPPLFPSTPSGIFEGRGSTELDNIHQHIAKLDFEVTNFFAAGSPIGLFLLLKGLNIASRKDRSNDNLKQTLAGAVLEMGIGTNLPLGQSSSIPLCYPAVKNLYNIFHNADPIAYRLEPLISRGYGRDLKPALIPYHKGGLKGMHIGIQELGNEIANKATNILSSVKSTFFTKGFQSMLPQNSSSSINVTHKKSVSIIGDEGGSALTNYPPTNYSSNDESKKSEEDDPHGASKIKSLNSSGRIDWVLQEGLLDVSYINAITVHLSYWSDCDAVNFIMNEIYRDKYEESC</sequence>
<dbReference type="PANTHER" id="PTHR23509">
    <property type="entry name" value="PA-PL1 PHOSPHOLIPASE FAMILY"/>
    <property type="match status" value="1"/>
</dbReference>
<dbReference type="SMART" id="SM01127">
    <property type="entry name" value="DDHD"/>
    <property type="match status" value="1"/>
</dbReference>
<dbReference type="Pfam" id="PF23463">
    <property type="entry name" value="WWE_2"/>
    <property type="match status" value="1"/>
</dbReference>
<evidence type="ECO:0000256" key="1">
    <source>
        <dbReference type="SAM" id="MobiDB-lite"/>
    </source>
</evidence>
<feature type="region of interest" description="Disordered" evidence="1">
    <location>
        <begin position="689"/>
        <end position="723"/>
    </location>
</feature>
<dbReference type="InterPro" id="IPR029058">
    <property type="entry name" value="AB_hydrolase_fold"/>
</dbReference>
<comment type="caution">
    <text evidence="3">The sequence shown here is derived from an EMBL/GenBank/DDBJ whole genome shotgun (WGS) entry which is preliminary data.</text>
</comment>
<feature type="region of interest" description="Disordered" evidence="1">
    <location>
        <begin position="342"/>
        <end position="361"/>
    </location>
</feature>
<evidence type="ECO:0000259" key="2">
    <source>
        <dbReference type="PROSITE" id="PS51043"/>
    </source>
</evidence>
<feature type="compositionally biased region" description="Polar residues" evidence="1">
    <location>
        <begin position="62"/>
        <end position="71"/>
    </location>
</feature>
<dbReference type="AlphaFoldDB" id="A0A9W4SMW6"/>
<name>A0A9W4SMW6_9GLOM</name>
<accession>A0A9W4SMW6</accession>
<dbReference type="InterPro" id="IPR004177">
    <property type="entry name" value="DDHD_dom"/>
</dbReference>
<dbReference type="SUPFAM" id="SSF53474">
    <property type="entry name" value="alpha/beta-Hydrolases"/>
    <property type="match status" value="1"/>
</dbReference>
<dbReference type="OrthoDB" id="431378at2759"/>